<dbReference type="Pfam" id="PF04116">
    <property type="entry name" value="FA_hydroxylase"/>
    <property type="match status" value="1"/>
</dbReference>
<dbReference type="PANTHER" id="PTHR11863">
    <property type="entry name" value="STEROL DESATURASE"/>
    <property type="match status" value="1"/>
</dbReference>
<feature type="chain" id="PRO_5035869101" description="Fatty acid hydroxylase domain-containing protein" evidence="7">
    <location>
        <begin position="20"/>
        <end position="445"/>
    </location>
</feature>
<evidence type="ECO:0000256" key="1">
    <source>
        <dbReference type="ARBA" id="ARBA00004370"/>
    </source>
</evidence>
<organism evidence="9 10">
    <name type="scientific">Aspergillus japonicus CBS 114.51</name>
    <dbReference type="NCBI Taxonomy" id="1448312"/>
    <lineage>
        <taxon>Eukaryota</taxon>
        <taxon>Fungi</taxon>
        <taxon>Dikarya</taxon>
        <taxon>Ascomycota</taxon>
        <taxon>Pezizomycotina</taxon>
        <taxon>Eurotiomycetes</taxon>
        <taxon>Eurotiomycetidae</taxon>
        <taxon>Eurotiales</taxon>
        <taxon>Aspergillaceae</taxon>
        <taxon>Aspergillus</taxon>
        <taxon>Aspergillus subgen. Circumdati</taxon>
    </lineage>
</organism>
<evidence type="ECO:0000256" key="6">
    <source>
        <dbReference type="SAM" id="Phobius"/>
    </source>
</evidence>
<comment type="subcellular location">
    <subcellularLocation>
        <location evidence="1">Membrane</location>
    </subcellularLocation>
</comment>
<feature type="domain" description="Fatty acid hydroxylase" evidence="8">
    <location>
        <begin position="154"/>
        <end position="284"/>
    </location>
</feature>
<evidence type="ECO:0000256" key="2">
    <source>
        <dbReference type="ARBA" id="ARBA00022692"/>
    </source>
</evidence>
<dbReference type="Proteomes" id="UP000249497">
    <property type="component" value="Unassembled WGS sequence"/>
</dbReference>
<evidence type="ECO:0000313" key="9">
    <source>
        <dbReference type="EMBL" id="RAH87546.1"/>
    </source>
</evidence>
<evidence type="ECO:0000259" key="8">
    <source>
        <dbReference type="Pfam" id="PF04116"/>
    </source>
</evidence>
<evidence type="ECO:0000256" key="4">
    <source>
        <dbReference type="ARBA" id="ARBA00023136"/>
    </source>
</evidence>
<evidence type="ECO:0000313" key="10">
    <source>
        <dbReference type="Proteomes" id="UP000249497"/>
    </source>
</evidence>
<dbReference type="GO" id="GO:0005506">
    <property type="term" value="F:iron ion binding"/>
    <property type="evidence" value="ECO:0007669"/>
    <property type="project" value="InterPro"/>
</dbReference>
<protein>
    <recommendedName>
        <fullName evidence="8">Fatty acid hydroxylase domain-containing protein</fullName>
    </recommendedName>
</protein>
<keyword evidence="3 6" id="KW-1133">Transmembrane helix</keyword>
<dbReference type="OrthoDB" id="408954at2759"/>
<gene>
    <name evidence="9" type="ORF">BO86DRAFT_452338</name>
</gene>
<accession>A0A8T8XH03</accession>
<evidence type="ECO:0000256" key="7">
    <source>
        <dbReference type="SAM" id="SignalP"/>
    </source>
</evidence>
<dbReference type="AlphaFoldDB" id="A0A8T8XH03"/>
<dbReference type="RefSeq" id="XP_025533440.1">
    <property type="nucleotide sequence ID" value="XM_025676918.1"/>
</dbReference>
<feature type="region of interest" description="Disordered" evidence="5">
    <location>
        <begin position="292"/>
        <end position="329"/>
    </location>
</feature>
<dbReference type="InterPro" id="IPR006694">
    <property type="entry name" value="Fatty_acid_hydroxylase"/>
</dbReference>
<dbReference type="GO" id="GO:0008610">
    <property type="term" value="P:lipid biosynthetic process"/>
    <property type="evidence" value="ECO:0007669"/>
    <property type="project" value="InterPro"/>
</dbReference>
<evidence type="ECO:0000256" key="3">
    <source>
        <dbReference type="ARBA" id="ARBA00022989"/>
    </source>
</evidence>
<evidence type="ECO:0000256" key="5">
    <source>
        <dbReference type="SAM" id="MobiDB-lite"/>
    </source>
</evidence>
<feature type="transmembrane region" description="Helical" evidence="6">
    <location>
        <begin position="59"/>
        <end position="80"/>
    </location>
</feature>
<dbReference type="EMBL" id="KZ824770">
    <property type="protein sequence ID" value="RAH87546.1"/>
    <property type="molecule type" value="Genomic_DNA"/>
</dbReference>
<dbReference type="GeneID" id="37180611"/>
<name>A0A8T8XH03_ASPJA</name>
<feature type="transmembrane region" description="Helical" evidence="6">
    <location>
        <begin position="101"/>
        <end position="122"/>
    </location>
</feature>
<keyword evidence="10" id="KW-1185">Reference proteome</keyword>
<keyword evidence="4 6" id="KW-0472">Membrane</keyword>
<keyword evidence="2 6" id="KW-0812">Transmembrane</keyword>
<proteinExistence type="predicted"/>
<keyword evidence="7" id="KW-0732">Signal</keyword>
<dbReference type="InterPro" id="IPR050307">
    <property type="entry name" value="Sterol_Desaturase_Related"/>
</dbReference>
<dbReference type="GO" id="GO:0016020">
    <property type="term" value="C:membrane"/>
    <property type="evidence" value="ECO:0007669"/>
    <property type="project" value="UniProtKB-SubCell"/>
</dbReference>
<sequence>MHPLFALPIFSLLIAPVWAFCGTSVNLIFFYMTWATLVLSHSALRVELVGTATVRLLCYALPSLLFFLFDILTPSAAVLLKTQGEYGLPAGNKRGKIRRKDLKVAVWALFNLVLGVAVQGAIEHTLTSRFRKVSLVRVTLKLPLPWSLVLEIFWGLILREILSYIIHRWVLHTKNPLARLHAAWYHALRAPYPLTAHYDHPLAYLIGRWLPTILPVALWRLHMVSYLVYLAIVSLEETFAYSGYSPMPTGFFIGGMARNTEAHLHSLGTGNFGPWGILDRVMGTAVDDKFVEEDGEAVPSPPRRRRLRPNSGKAEDRAQHRRRQHPVLRQAGVLMEDLPAYVVDDHHEDGNLVALGGGDDDDDDDDEGVVGVGMEPPAPQLRRVKNYWAGEPKIRRTTRGARRRGRGEAFLVVERLAMLRAWNRFGEECAVSPGPGVGPELIDNN</sequence>
<feature type="signal peptide" evidence="7">
    <location>
        <begin position="1"/>
        <end position="19"/>
    </location>
</feature>
<reference evidence="9 10" key="1">
    <citation type="submission" date="2018-02" db="EMBL/GenBank/DDBJ databases">
        <title>The genomes of Aspergillus section Nigri reveals drivers in fungal speciation.</title>
        <authorList>
            <consortium name="DOE Joint Genome Institute"/>
            <person name="Vesth T.C."/>
            <person name="Nybo J."/>
            <person name="Theobald S."/>
            <person name="Brandl J."/>
            <person name="Frisvad J.C."/>
            <person name="Nielsen K.F."/>
            <person name="Lyhne E.K."/>
            <person name="Kogle M.E."/>
            <person name="Kuo A."/>
            <person name="Riley R."/>
            <person name="Clum A."/>
            <person name="Nolan M."/>
            <person name="Lipzen A."/>
            <person name="Salamov A."/>
            <person name="Henrissat B."/>
            <person name="Wiebenga A."/>
            <person name="De vries R.P."/>
            <person name="Grigoriev I.V."/>
            <person name="Mortensen U.H."/>
            <person name="Andersen M.R."/>
            <person name="Baker S.E."/>
        </authorList>
    </citation>
    <scope>NUCLEOTIDE SEQUENCE [LARGE SCALE GENOMIC DNA]</scope>
    <source>
        <strain evidence="9 10">CBS 114.51</strain>
    </source>
</reference>
<dbReference type="GO" id="GO:0016491">
    <property type="term" value="F:oxidoreductase activity"/>
    <property type="evidence" value="ECO:0007669"/>
    <property type="project" value="InterPro"/>
</dbReference>